<dbReference type="AlphaFoldDB" id="A0A090MT68"/>
<dbReference type="Proteomes" id="UP000035762">
    <property type="component" value="Unassembled WGS sequence"/>
</dbReference>
<dbReference type="InterPro" id="IPR027396">
    <property type="entry name" value="DsrEFH-like"/>
</dbReference>
<dbReference type="PANTHER" id="PTHR37691:SF1">
    <property type="entry name" value="BLR3518 PROTEIN"/>
    <property type="match status" value="1"/>
</dbReference>
<dbReference type="SUPFAM" id="SSF75169">
    <property type="entry name" value="DsrEFH-like"/>
    <property type="match status" value="1"/>
</dbReference>
<name>A0A090MT68_AFIFE</name>
<dbReference type="Gene3D" id="3.40.1260.10">
    <property type="entry name" value="DsrEFH-like"/>
    <property type="match status" value="1"/>
</dbReference>
<protein>
    <recommendedName>
        <fullName evidence="4">DsrE/DsrF-like family protein</fullName>
    </recommendedName>
</protein>
<dbReference type="OrthoDB" id="6368782at2"/>
<organism evidence="2 3">
    <name type="scientific">Afipia felis</name>
    <name type="common">Cat scratch disease bacillus</name>
    <dbReference type="NCBI Taxonomy" id="1035"/>
    <lineage>
        <taxon>Bacteria</taxon>
        <taxon>Pseudomonadati</taxon>
        <taxon>Pseudomonadota</taxon>
        <taxon>Alphaproteobacteria</taxon>
        <taxon>Hyphomicrobiales</taxon>
        <taxon>Nitrobacteraceae</taxon>
        <taxon>Afipia</taxon>
    </lineage>
</organism>
<keyword evidence="1" id="KW-0732">Signal</keyword>
<evidence type="ECO:0000313" key="3">
    <source>
        <dbReference type="Proteomes" id="UP000035762"/>
    </source>
</evidence>
<dbReference type="PANTHER" id="PTHR37691">
    <property type="entry name" value="BLR3518 PROTEIN"/>
    <property type="match status" value="1"/>
</dbReference>
<evidence type="ECO:0008006" key="4">
    <source>
        <dbReference type="Google" id="ProtNLM"/>
    </source>
</evidence>
<evidence type="ECO:0000313" key="2">
    <source>
        <dbReference type="EMBL" id="CEG08794.1"/>
    </source>
</evidence>
<feature type="chain" id="PRO_5001860317" description="DsrE/DsrF-like family protein" evidence="1">
    <location>
        <begin position="30"/>
        <end position="164"/>
    </location>
</feature>
<proteinExistence type="predicted"/>
<gene>
    <name evidence="2" type="ORF">BN961_02213</name>
</gene>
<comment type="caution">
    <text evidence="2">The sequence shown here is derived from an EMBL/GenBank/DDBJ whole genome shotgun (WGS) entry which is preliminary data.</text>
</comment>
<sequence length="164" mass="17623">MMKRSGLALIAAALIWGVSVMAGAGAAHAQDAKGPESATEKAVERPFVEHRIALQISDSDPVKQGLIVSISYKLLEVYGPDSIDVQVVAFGPGIDLLNADNPRRQQIDSLIAQGVTFNICGYTLETIERKTGKRPEMNPKAKLVPAGVPFLLSLAEKNYTIVRP</sequence>
<dbReference type="STRING" id="1035.BN961_02213"/>
<evidence type="ECO:0000256" key="1">
    <source>
        <dbReference type="SAM" id="SignalP"/>
    </source>
</evidence>
<reference evidence="2 3" key="1">
    <citation type="journal article" date="2014" name="Genome Announc.">
        <title>Genome Sequence of Afipia felis Strain 76713, Isolated in Hospital Water Using an Amoeba Co-Culture Procedure.</title>
        <authorList>
            <person name="Benamar S."/>
            <person name="La Scola B."/>
            <person name="Croce O."/>
        </authorList>
    </citation>
    <scope>NUCLEOTIDE SEQUENCE [LARGE SCALE GENOMIC DNA]</scope>
    <source>
        <strain evidence="2 3">76713</strain>
    </source>
</reference>
<dbReference type="RefSeq" id="WP_009340489.1">
    <property type="nucleotide sequence ID" value="NZ_CCAZ020000001.1"/>
</dbReference>
<keyword evidence="3" id="KW-1185">Reference proteome</keyword>
<accession>A0A090MT68</accession>
<feature type="signal peptide" evidence="1">
    <location>
        <begin position="1"/>
        <end position="29"/>
    </location>
</feature>
<dbReference type="EMBL" id="CCAZ020000001">
    <property type="protein sequence ID" value="CEG08794.1"/>
    <property type="molecule type" value="Genomic_DNA"/>
</dbReference>